<comment type="caution">
    <text evidence="2">The sequence shown here is derived from an EMBL/GenBank/DDBJ whole genome shotgun (WGS) entry which is preliminary data.</text>
</comment>
<sequence>MEDRSELPVRDAEALGPQSRKVERRFVPKQFSTTSTEQDEDGTMKCGTTGGLRCSHIKWRFIYESIQAKVPLQVSLGEEINRYLMSGTGGSLKSSSVGGDVFSSLNDMKPAILNARTNEELVDNFDRGFRVRPSVALIEKKGIVRDRVKMFKQLENSIPVPL</sequence>
<keyword evidence="3" id="KW-1185">Reference proteome</keyword>
<proteinExistence type="predicted"/>
<evidence type="ECO:0000256" key="1">
    <source>
        <dbReference type="SAM" id="MobiDB-lite"/>
    </source>
</evidence>
<gene>
    <name evidence="2" type="ORF">KIN20_015389</name>
</gene>
<organism evidence="2 3">
    <name type="scientific">Parelaphostrongylus tenuis</name>
    <name type="common">Meningeal worm</name>
    <dbReference type="NCBI Taxonomy" id="148309"/>
    <lineage>
        <taxon>Eukaryota</taxon>
        <taxon>Metazoa</taxon>
        <taxon>Ecdysozoa</taxon>
        <taxon>Nematoda</taxon>
        <taxon>Chromadorea</taxon>
        <taxon>Rhabditida</taxon>
        <taxon>Rhabditina</taxon>
        <taxon>Rhabditomorpha</taxon>
        <taxon>Strongyloidea</taxon>
        <taxon>Metastrongylidae</taxon>
        <taxon>Parelaphostrongylus</taxon>
    </lineage>
</organism>
<dbReference type="AlphaFoldDB" id="A0AAD5N094"/>
<name>A0AAD5N094_PARTN</name>
<feature type="region of interest" description="Disordered" evidence="1">
    <location>
        <begin position="1"/>
        <end position="25"/>
    </location>
</feature>
<dbReference type="Proteomes" id="UP001196413">
    <property type="component" value="Unassembled WGS sequence"/>
</dbReference>
<dbReference type="EMBL" id="JAHQIW010003083">
    <property type="protein sequence ID" value="KAJ1357271.1"/>
    <property type="molecule type" value="Genomic_DNA"/>
</dbReference>
<evidence type="ECO:0000313" key="2">
    <source>
        <dbReference type="EMBL" id="KAJ1357271.1"/>
    </source>
</evidence>
<accession>A0AAD5N094</accession>
<protein>
    <submittedName>
        <fullName evidence="2">Uncharacterized protein</fullName>
    </submittedName>
</protein>
<evidence type="ECO:0000313" key="3">
    <source>
        <dbReference type="Proteomes" id="UP001196413"/>
    </source>
</evidence>
<reference evidence="2" key="1">
    <citation type="submission" date="2021-06" db="EMBL/GenBank/DDBJ databases">
        <title>Parelaphostrongylus tenuis whole genome reference sequence.</title>
        <authorList>
            <person name="Garwood T.J."/>
            <person name="Larsen P.A."/>
            <person name="Fountain-Jones N.M."/>
            <person name="Garbe J.R."/>
            <person name="Macchietto M.G."/>
            <person name="Kania S.A."/>
            <person name="Gerhold R.W."/>
            <person name="Richards J.E."/>
            <person name="Wolf T.M."/>
        </authorList>
    </citation>
    <scope>NUCLEOTIDE SEQUENCE</scope>
    <source>
        <strain evidence="2">MNPRO001-30</strain>
        <tissue evidence="2">Meninges</tissue>
    </source>
</reference>
<feature type="compositionally biased region" description="Basic and acidic residues" evidence="1">
    <location>
        <begin position="1"/>
        <end position="13"/>
    </location>
</feature>